<dbReference type="InterPro" id="IPR020616">
    <property type="entry name" value="Thiolase_N"/>
</dbReference>
<feature type="domain" description="Thiolase C-terminal" evidence="6">
    <location>
        <begin position="264"/>
        <end position="385"/>
    </location>
</feature>
<gene>
    <name evidence="7" type="ordered locus">PTO1505</name>
</gene>
<dbReference type="InterPro" id="IPR016039">
    <property type="entry name" value="Thiolase-like"/>
</dbReference>
<organism evidence="7 8">
    <name type="scientific">Picrophilus torridus (strain ATCC 700027 / DSM 9790 / JCM 10055 / NBRC 100828 / KAW 2/3)</name>
    <dbReference type="NCBI Taxonomy" id="1122961"/>
    <lineage>
        <taxon>Archaea</taxon>
        <taxon>Methanobacteriati</taxon>
        <taxon>Thermoplasmatota</taxon>
        <taxon>Thermoplasmata</taxon>
        <taxon>Thermoplasmatales</taxon>
        <taxon>Picrophilaceae</taxon>
        <taxon>Picrophilus</taxon>
    </lineage>
</organism>
<evidence type="ECO:0000256" key="1">
    <source>
        <dbReference type="ARBA" id="ARBA00010982"/>
    </source>
</evidence>
<comment type="similarity">
    <text evidence="1">Belongs to the thiolase-like superfamily. Thiolase family.</text>
</comment>
<dbReference type="InterPro" id="IPR002155">
    <property type="entry name" value="Thiolase"/>
</dbReference>
<dbReference type="AlphaFoldDB" id="Q6KYW2"/>
<dbReference type="InParanoid" id="Q6KYW2"/>
<dbReference type="Pfam" id="PF02803">
    <property type="entry name" value="Thiolase_C"/>
    <property type="match status" value="1"/>
</dbReference>
<dbReference type="PIRSF" id="PIRSF000429">
    <property type="entry name" value="Ac-CoA_Ac_transf"/>
    <property type="match status" value="1"/>
</dbReference>
<accession>Q6KYW2</accession>
<keyword evidence="4 7" id="KW-0012">Acyltransferase</keyword>
<dbReference type="PROSITE" id="PS00737">
    <property type="entry name" value="THIOLASE_2"/>
    <property type="match status" value="1"/>
</dbReference>
<dbReference type="NCBIfam" id="NF004983">
    <property type="entry name" value="PRK06366.1"/>
    <property type="match status" value="1"/>
</dbReference>
<dbReference type="InterPro" id="IPR020617">
    <property type="entry name" value="Thiolase_C"/>
</dbReference>
<evidence type="ECO:0000313" key="7">
    <source>
        <dbReference type="EMBL" id="AAT44090.1"/>
    </source>
</evidence>
<dbReference type="KEGG" id="pto:PTO1505"/>
<dbReference type="STRING" id="263820.PTO1505"/>
<proteinExistence type="inferred from homology"/>
<protein>
    <submittedName>
        <fullName evidence="7">Acetyl-CoA acetyltransferase</fullName>
        <ecNumber evidence="7">2.3.1.9</ecNumber>
    </submittedName>
</protein>
<evidence type="ECO:0000256" key="4">
    <source>
        <dbReference type="ARBA" id="ARBA00023315"/>
    </source>
</evidence>
<dbReference type="PANTHER" id="PTHR18919:SF107">
    <property type="entry name" value="ACETYL-COA ACETYLTRANSFERASE, CYTOSOLIC"/>
    <property type="match status" value="1"/>
</dbReference>
<feature type="domain" description="Thiolase N-terminal" evidence="5">
    <location>
        <begin position="4"/>
        <end position="256"/>
    </location>
</feature>
<dbReference type="OrthoDB" id="25212at2157"/>
<dbReference type="EC" id="2.3.1.9" evidence="7"/>
<evidence type="ECO:0000256" key="2">
    <source>
        <dbReference type="ARBA" id="ARBA00022679"/>
    </source>
</evidence>
<dbReference type="RefSeq" id="WP_011178306.1">
    <property type="nucleotide sequence ID" value="NC_005877.1"/>
</dbReference>
<dbReference type="PATRIC" id="fig|263820.9.peg.1560"/>
<dbReference type="HOGENOM" id="CLU_031026_0_0_2"/>
<dbReference type="CDD" id="cd00751">
    <property type="entry name" value="thiolase"/>
    <property type="match status" value="1"/>
</dbReference>
<dbReference type="PANTHER" id="PTHR18919">
    <property type="entry name" value="ACETYL-COA C-ACYLTRANSFERASE"/>
    <property type="match status" value="1"/>
</dbReference>
<dbReference type="Proteomes" id="UP000000438">
    <property type="component" value="Chromosome"/>
</dbReference>
<evidence type="ECO:0000313" key="8">
    <source>
        <dbReference type="Proteomes" id="UP000000438"/>
    </source>
</evidence>
<evidence type="ECO:0000256" key="3">
    <source>
        <dbReference type="ARBA" id="ARBA00023229"/>
    </source>
</evidence>
<dbReference type="SUPFAM" id="SSF53901">
    <property type="entry name" value="Thiolase-like"/>
    <property type="match status" value="2"/>
</dbReference>
<dbReference type="PROSITE" id="PS00098">
    <property type="entry name" value="THIOLASE_1"/>
    <property type="match status" value="1"/>
</dbReference>
<dbReference type="InterPro" id="IPR020615">
    <property type="entry name" value="Thiolase_acyl_enz_int_AS"/>
</dbReference>
<evidence type="ECO:0000259" key="6">
    <source>
        <dbReference type="Pfam" id="PF02803"/>
    </source>
</evidence>
<evidence type="ECO:0000259" key="5">
    <source>
        <dbReference type="Pfam" id="PF00108"/>
    </source>
</evidence>
<dbReference type="Gene3D" id="3.40.47.10">
    <property type="match status" value="2"/>
</dbReference>
<reference evidence="7 8" key="1">
    <citation type="journal article" date="2004" name="Proc. Natl. Acad. Sci. U.S.A.">
        <title>Genome sequence of Picrophilus torridus and its implications for life around pH 0.</title>
        <authorList>
            <person name="Futterer O."/>
            <person name="Angelov A."/>
            <person name="Liesegang H."/>
            <person name="Gottschalk G."/>
            <person name="Schleper C."/>
            <person name="Schepers B."/>
            <person name="Dock C."/>
            <person name="Antranikian G."/>
            <person name="Liebl W."/>
        </authorList>
    </citation>
    <scope>NUCLEOTIDE SEQUENCE [LARGE SCALE GENOMIC DNA]</scope>
    <source>
        <strain evidence="8">ATCC 700027 / DSM 9790 / JCM 10055 / NBRC 100828</strain>
    </source>
</reference>
<keyword evidence="2 7" id="KW-0808">Transferase</keyword>
<keyword evidence="3" id="KW-0414">Isoprene biosynthesis</keyword>
<dbReference type="GO" id="GO:0003985">
    <property type="term" value="F:acetyl-CoA C-acetyltransferase activity"/>
    <property type="evidence" value="ECO:0007669"/>
    <property type="project" value="UniProtKB-EC"/>
</dbReference>
<dbReference type="PaxDb" id="263820-PTO1505"/>
<name>Q6KYW2_PICTO</name>
<sequence>MKDVYIVSAKRTPIGKFGKGFSKIKATELGGKAIRAAIDDAKLDPALVQEVIMGNVIEGGVGQNPAGQAAYHAGLPFGVTKYTVNVVCASGMLAVESAAREIMLGERDLIVAGGMENMSMSPLLLSSEFRWGPKQLLYKNMKIEDSMLVDGLIDAMYYEHMGVSAERSARKYNLTREDADSYSVQSQERAIRATESGEFRNEIVPVNDIDRDEGLRKTTMKDLEKLNPAFDRDGILTAGNSSQLSDGASALVMASEKAINEYDLKPIARITGYESASLDPRDFVEAPIPATKKLLEKQNKSIDYYDLVEHNEAFSVASIIVRDQLKIDNERFNVNGGAIAIGHPLGNSGSRIIVTLINALKTRHMKTGLATICHGGGGGHTITLEMVE</sequence>
<dbReference type="GeneID" id="2844737"/>
<dbReference type="NCBIfam" id="TIGR01930">
    <property type="entry name" value="AcCoA-C-Actrans"/>
    <property type="match status" value="1"/>
</dbReference>
<dbReference type="InterPro" id="IPR020613">
    <property type="entry name" value="Thiolase_CS"/>
</dbReference>
<dbReference type="eggNOG" id="arCOG01282">
    <property type="taxonomic scope" value="Archaea"/>
</dbReference>
<dbReference type="FunCoup" id="Q6KYW2">
    <property type="interactions" value="190"/>
</dbReference>
<dbReference type="GO" id="GO:0008299">
    <property type="term" value="P:isoprenoid biosynthetic process"/>
    <property type="evidence" value="ECO:0007669"/>
    <property type="project" value="UniProtKB-KW"/>
</dbReference>
<dbReference type="EMBL" id="AE017261">
    <property type="protein sequence ID" value="AAT44090.1"/>
    <property type="molecule type" value="Genomic_DNA"/>
</dbReference>
<dbReference type="Pfam" id="PF00108">
    <property type="entry name" value="Thiolase_N"/>
    <property type="match status" value="1"/>
</dbReference>